<evidence type="ECO:0008006" key="4">
    <source>
        <dbReference type="Google" id="ProtNLM"/>
    </source>
</evidence>
<dbReference type="PROSITE" id="PS51257">
    <property type="entry name" value="PROKAR_LIPOPROTEIN"/>
    <property type="match status" value="1"/>
</dbReference>
<name>A0A1E5G298_9FIRM</name>
<evidence type="ECO:0000256" key="1">
    <source>
        <dbReference type="SAM" id="SignalP"/>
    </source>
</evidence>
<dbReference type="AlphaFoldDB" id="A0A1E5G298"/>
<feature type="signal peptide" evidence="1">
    <location>
        <begin position="1"/>
        <end position="26"/>
    </location>
</feature>
<keyword evidence="3" id="KW-1185">Reference proteome</keyword>
<dbReference type="EMBL" id="MIJE01000022">
    <property type="protein sequence ID" value="OEF97086.1"/>
    <property type="molecule type" value="Genomic_DNA"/>
</dbReference>
<accession>A0A1E5G298</accession>
<evidence type="ECO:0000313" key="3">
    <source>
        <dbReference type="Proteomes" id="UP000094296"/>
    </source>
</evidence>
<sequence>MKKSGINFLLLVLSVALITSGCGGSAQTLNTIGVNALAADPSAFTGEIAVAGVVQFVDSENYILRIIDEEEYASCGLTPCGGAGIIPLYLPIDSKPFGETPSGYTYTGQLPQLEDFVTVIGSIEQADGSLIFEVDRILKGSNVLISKQ</sequence>
<dbReference type="RefSeq" id="WP_069643132.1">
    <property type="nucleotide sequence ID" value="NZ_MIJE01000022.1"/>
</dbReference>
<evidence type="ECO:0000313" key="2">
    <source>
        <dbReference type="EMBL" id="OEF97086.1"/>
    </source>
</evidence>
<dbReference type="Proteomes" id="UP000094296">
    <property type="component" value="Unassembled WGS sequence"/>
</dbReference>
<reference evidence="2 3" key="1">
    <citation type="submission" date="2016-09" db="EMBL/GenBank/DDBJ databases">
        <title>Draft genome sequence for the type strain of Desulfuribacillus alkaliarsenatis AHT28, an obligately anaerobic, sulfidogenic bacterium isolated from Russian soda lake sediments.</title>
        <authorList>
            <person name="Abin C.A."/>
            <person name="Hollibaugh J.T."/>
        </authorList>
    </citation>
    <scope>NUCLEOTIDE SEQUENCE [LARGE SCALE GENOMIC DNA]</scope>
    <source>
        <strain evidence="2 3">AHT28</strain>
    </source>
</reference>
<proteinExistence type="predicted"/>
<gene>
    <name evidence="2" type="ORF">BHF68_05665</name>
</gene>
<organism evidence="2 3">
    <name type="scientific">Desulfuribacillus alkaliarsenatis</name>
    <dbReference type="NCBI Taxonomy" id="766136"/>
    <lineage>
        <taxon>Bacteria</taxon>
        <taxon>Bacillati</taxon>
        <taxon>Bacillota</taxon>
        <taxon>Desulfuribacillia</taxon>
        <taxon>Desulfuribacillales</taxon>
        <taxon>Desulfuribacillaceae</taxon>
        <taxon>Desulfuribacillus</taxon>
    </lineage>
</organism>
<feature type="chain" id="PRO_5009176995" description="CHRD domain-containing protein" evidence="1">
    <location>
        <begin position="27"/>
        <end position="148"/>
    </location>
</feature>
<dbReference type="STRING" id="766136.BHF68_05665"/>
<keyword evidence="1" id="KW-0732">Signal</keyword>
<protein>
    <recommendedName>
        <fullName evidence="4">CHRD domain-containing protein</fullName>
    </recommendedName>
</protein>
<dbReference type="OrthoDB" id="5397852at2"/>
<comment type="caution">
    <text evidence="2">The sequence shown here is derived from an EMBL/GenBank/DDBJ whole genome shotgun (WGS) entry which is preliminary data.</text>
</comment>